<sequence>MSPSYKEKLSIAETKLRMLIEGGAIESLEKAKIAFIHSTVQAKTRSLITRIKTLAELHSLQIPQEPQSLPYEADWLTVSAQAIRAIETAEILVGQLSDQLALARSEIEGMKEPESLDVILKQIQLLESAANSPPLNECLQESHLSSIADTFKDSDTR</sequence>
<reference evidence="1" key="1">
    <citation type="journal article" date="2018" name="Front. Microbiol.">
        <title>Virome Characterization of a Collection of Sclerotinia sclerotiorum from Australia.</title>
        <authorList>
            <person name="Mu F."/>
            <person name="Xie J."/>
            <person name="Cheng S."/>
            <person name="You M.P."/>
            <person name="Barbetti M.J."/>
            <person name="Jia J."/>
            <person name="Wang Q."/>
            <person name="Cheng J."/>
            <person name="Fu Y."/>
            <person name="Chen T."/>
            <person name="Jiang D."/>
        </authorList>
    </citation>
    <scope>NUCLEOTIDE SEQUENCE</scope>
    <source>
        <strain evidence="1">SsNSRV2-A</strain>
    </source>
</reference>
<organism evidence="1">
    <name type="scientific">Sclerotinia sclerotiorum negative-stranded RNA virus 2A</name>
    <dbReference type="NCBI Taxonomy" id="3071284"/>
    <lineage>
        <taxon>Viruses</taxon>
        <taxon>Riboviria</taxon>
        <taxon>Orthornavirae</taxon>
        <taxon>Negarnaviricota</taxon>
        <taxon>Haploviricotina</taxon>
        <taxon>Monjiviricetes</taxon>
        <taxon>Mononegavirales</taxon>
        <taxon>Mymonaviridae</taxon>
        <taxon>Botrytimonavirus</taxon>
        <taxon>Botrytimonavirus sclerotiniae</taxon>
    </lineage>
</organism>
<name>A0A2Z4QKH4_9MONO</name>
<proteinExistence type="predicted"/>
<protein>
    <submittedName>
        <fullName evidence="1">Gp5</fullName>
    </submittedName>
</protein>
<dbReference type="EMBL" id="MF444278">
    <property type="protein sequence ID" value="AWY11015.1"/>
    <property type="molecule type" value="Viral_cRNA"/>
</dbReference>
<accession>A0A2Z4QKH4</accession>
<evidence type="ECO:0000313" key="1">
    <source>
        <dbReference type="EMBL" id="AWY11015.1"/>
    </source>
</evidence>